<feature type="region of interest" description="Disordered" evidence="1">
    <location>
        <begin position="1"/>
        <end position="61"/>
    </location>
</feature>
<dbReference type="AlphaFoldDB" id="A0A919NCB5"/>
<dbReference type="Proteomes" id="UP000629619">
    <property type="component" value="Unassembled WGS sequence"/>
</dbReference>
<name>A0A919NCB5_9ACTN</name>
<evidence type="ECO:0000256" key="1">
    <source>
        <dbReference type="SAM" id="MobiDB-lite"/>
    </source>
</evidence>
<dbReference type="EMBL" id="BOMW01000064">
    <property type="protein sequence ID" value="GIF08501.1"/>
    <property type="molecule type" value="Genomic_DNA"/>
</dbReference>
<reference evidence="2" key="1">
    <citation type="submission" date="2021-01" db="EMBL/GenBank/DDBJ databases">
        <title>Whole genome shotgun sequence of Actinoplanes siamensis NBRC 109076.</title>
        <authorList>
            <person name="Komaki H."/>
            <person name="Tamura T."/>
        </authorList>
    </citation>
    <scope>NUCLEOTIDE SEQUENCE</scope>
    <source>
        <strain evidence="2">NBRC 109076</strain>
    </source>
</reference>
<accession>A0A919NCB5</accession>
<proteinExistence type="predicted"/>
<keyword evidence="3" id="KW-1185">Reference proteome</keyword>
<evidence type="ECO:0000313" key="2">
    <source>
        <dbReference type="EMBL" id="GIF08501.1"/>
    </source>
</evidence>
<feature type="compositionally biased region" description="Basic and acidic residues" evidence="1">
    <location>
        <begin position="1"/>
        <end position="34"/>
    </location>
</feature>
<organism evidence="2 3">
    <name type="scientific">Actinoplanes siamensis</name>
    <dbReference type="NCBI Taxonomy" id="1223317"/>
    <lineage>
        <taxon>Bacteria</taxon>
        <taxon>Bacillati</taxon>
        <taxon>Actinomycetota</taxon>
        <taxon>Actinomycetes</taxon>
        <taxon>Micromonosporales</taxon>
        <taxon>Micromonosporaceae</taxon>
        <taxon>Actinoplanes</taxon>
    </lineage>
</organism>
<gene>
    <name evidence="2" type="ORF">Asi03nite_60390</name>
</gene>
<comment type="caution">
    <text evidence="2">The sequence shown here is derived from an EMBL/GenBank/DDBJ whole genome shotgun (WGS) entry which is preliminary data.</text>
</comment>
<protein>
    <submittedName>
        <fullName evidence="2">Uncharacterized protein</fullName>
    </submittedName>
</protein>
<sequence length="61" mass="7098">MGGYRPDADARAEILRVRDPQETLTELDRPRELSPRAGSARPTGRGSDRRRPKYIYNQWEL</sequence>
<evidence type="ECO:0000313" key="3">
    <source>
        <dbReference type="Proteomes" id="UP000629619"/>
    </source>
</evidence>